<dbReference type="AlphaFoldDB" id="A0A1I0MG14"/>
<dbReference type="Proteomes" id="UP000199437">
    <property type="component" value="Unassembled WGS sequence"/>
</dbReference>
<dbReference type="RefSeq" id="WP_090256665.1">
    <property type="nucleotide sequence ID" value="NZ_FOIR01000001.1"/>
</dbReference>
<proteinExistence type="predicted"/>
<evidence type="ECO:0000313" key="1">
    <source>
        <dbReference type="EMBL" id="SEV86894.1"/>
    </source>
</evidence>
<reference evidence="2" key="1">
    <citation type="submission" date="2016-10" db="EMBL/GenBank/DDBJ databases">
        <authorList>
            <person name="Varghese N."/>
            <person name="Submissions S."/>
        </authorList>
    </citation>
    <scope>NUCLEOTIDE SEQUENCE [LARGE SCALE GENOMIC DNA]</scope>
    <source>
        <strain evidence="2">CGMCC 1.12402</strain>
    </source>
</reference>
<dbReference type="OrthoDB" id="9773249at2"/>
<protein>
    <recommendedName>
        <fullName evidence="3">PIN domain-containing protein</fullName>
    </recommendedName>
</protein>
<name>A0A1I0MG14_9BACT</name>
<dbReference type="STRING" id="1267423.SAMN05216290_0342"/>
<gene>
    <name evidence="1" type="ORF">SAMN05216290_0342</name>
</gene>
<dbReference type="Gene3D" id="3.40.630.30">
    <property type="match status" value="1"/>
</dbReference>
<keyword evidence="2" id="KW-1185">Reference proteome</keyword>
<dbReference type="GeneID" id="99985105"/>
<dbReference type="SUPFAM" id="SSF88723">
    <property type="entry name" value="PIN domain-like"/>
    <property type="match status" value="1"/>
</dbReference>
<evidence type="ECO:0000313" key="2">
    <source>
        <dbReference type="Proteomes" id="UP000199437"/>
    </source>
</evidence>
<dbReference type="CDD" id="cd18699">
    <property type="entry name" value="PIN_VapC_like"/>
    <property type="match status" value="1"/>
</dbReference>
<accession>A0A1I0MG14</accession>
<dbReference type="InterPro" id="IPR029060">
    <property type="entry name" value="PIN-like_dom_sf"/>
</dbReference>
<sequence>MRVLLDTNIIIHRETHRVIRQEIGLLFRWLNDLKVDKYVHPVTINEIQAYKNKDVVNSFTIKLDSYNLIKYPLPFSETIHALSKSFDQNQNDINDTMLLNEVHEGTVDLLITEDKKLYLKASEIGLKEKVFTIQSYLEKVSHENPTQKGYDILAVKKVDFGEVNLADSFFDTFRSDYKEPPFNKWFRKKYNDSCYVCYSNENDLSAFLYIKVENENESYNDINPTFSKKKRLKIGTLKVISNGYKIGERFLKIVFDNAIQYKVDEIYVTLFNKRPEQADLIDMLEEWGFVKFGIKSTINGEELVLTRTFGKSLSVNIKDPKKTFPFFSRETRKYIVKIEPQYHTELFPDSINTREDKSNYLDNQPHRNRIGKVYISHSKDRFLKPGDIIIIYRMGESTPKRYSSTVTSICIVEEVFNSFKSFDDFYSVCVRRTLIERAELETKWWNRFPTYKPFVIKFLYAHSFPTPKPTLNDLIKLGVIKDIKNMPKGFIEINNDQFNRLVNFAYKITRT</sequence>
<dbReference type="EMBL" id="FOIR01000001">
    <property type="protein sequence ID" value="SEV86894.1"/>
    <property type="molecule type" value="Genomic_DNA"/>
</dbReference>
<organism evidence="1 2">
    <name type="scientific">Roseivirga pacifica</name>
    <dbReference type="NCBI Taxonomy" id="1267423"/>
    <lineage>
        <taxon>Bacteria</taxon>
        <taxon>Pseudomonadati</taxon>
        <taxon>Bacteroidota</taxon>
        <taxon>Cytophagia</taxon>
        <taxon>Cytophagales</taxon>
        <taxon>Roseivirgaceae</taxon>
        <taxon>Roseivirga</taxon>
    </lineage>
</organism>
<evidence type="ECO:0008006" key="3">
    <source>
        <dbReference type="Google" id="ProtNLM"/>
    </source>
</evidence>